<accession>A0ABZ0U921</accession>
<name>A0ABZ0U921_9FIRM</name>
<evidence type="ECO:0008006" key="3">
    <source>
        <dbReference type="Google" id="ProtNLM"/>
    </source>
</evidence>
<dbReference type="EMBL" id="CP136422">
    <property type="protein sequence ID" value="WPX72376.1"/>
    <property type="molecule type" value="Genomic_DNA"/>
</dbReference>
<gene>
    <name evidence="1" type="ORF">BLCOC_07120</name>
</gene>
<proteinExistence type="predicted"/>
<organism evidence="1 2">
    <name type="scientific">Blautia producta</name>
    <dbReference type="NCBI Taxonomy" id="33035"/>
    <lineage>
        <taxon>Bacteria</taxon>
        <taxon>Bacillati</taxon>
        <taxon>Bacillota</taxon>
        <taxon>Clostridia</taxon>
        <taxon>Lachnospirales</taxon>
        <taxon>Lachnospiraceae</taxon>
        <taxon>Blautia</taxon>
    </lineage>
</organism>
<sequence>MLTLYTTVGYLKMTKTAEGIPTPAIINNGQEYRLSEHELTIWSCLAFQILHAHELEQLYAKYRSGMKHPDAQTFAGSLNRLLLRGLIVKGTGLTGIDALYQLLGELYIHPVKDSCIIRLFTSLKLSFTGKLPLTALPRCFHKRAIPPLEKMVLKLSARVPLSTAELLSCFDNKIHKPGKLLDALDELYNNESVTYRTLAEDAQIHHLQLPVLQAIGNLYLNRQILFQHK</sequence>
<dbReference type="Proteomes" id="UP001325248">
    <property type="component" value="Chromosome"/>
</dbReference>
<evidence type="ECO:0000313" key="1">
    <source>
        <dbReference type="EMBL" id="WPX72376.1"/>
    </source>
</evidence>
<reference evidence="1" key="1">
    <citation type="submission" date="2023-10" db="EMBL/GenBank/DDBJ databases">
        <title>Genome sequence of Blautia coccoides DSM 935.</title>
        <authorList>
            <person name="Boeer T."/>
            <person name="Bengelsdorf F.R."/>
            <person name="Daniel R."/>
            <person name="Poehlein A."/>
        </authorList>
    </citation>
    <scope>NUCLEOTIDE SEQUENCE [LARGE SCALE GENOMIC DNA]</scope>
    <source>
        <strain evidence="1">DSM 935</strain>
    </source>
</reference>
<keyword evidence="2" id="KW-1185">Reference proteome</keyword>
<protein>
    <recommendedName>
        <fullName evidence="3">Cell division protein</fullName>
    </recommendedName>
</protein>
<evidence type="ECO:0000313" key="2">
    <source>
        <dbReference type="Proteomes" id="UP001325248"/>
    </source>
</evidence>